<dbReference type="Proteomes" id="UP000177659">
    <property type="component" value="Unassembled WGS sequence"/>
</dbReference>
<evidence type="ECO:0000313" key="1">
    <source>
        <dbReference type="EMBL" id="OGG54925.1"/>
    </source>
</evidence>
<name>A0A1F6D0L5_9BACT</name>
<proteinExistence type="predicted"/>
<sequence length="265" mass="29837">MELKLPEFVQRYFKRRDGLKKYQESISSFLADGELSVEENAKLSEMQKEFGLSAEDVNGIHKTSVASVFTNIGSDKRITDDEKNSLEKLLNHFNLSKSDIAFNQDNFNKFYTLALVDKGVLPTIENGQSEVNIVFKEGEALHWAVAASLMKRKKVTTRVNYGGLTGSVKIMKGVRYRVGSIGVSSVSKEIMDTEDSGAFYITNQRIGYIGYRKQFSFPFKKIGSLELRSDGLHIFKDGKEAPYILDLRDYEVPLAMISSILNKAT</sequence>
<protein>
    <submittedName>
        <fullName evidence="1">Uncharacterized protein</fullName>
    </submittedName>
</protein>
<evidence type="ECO:0000313" key="2">
    <source>
        <dbReference type="Proteomes" id="UP000177659"/>
    </source>
</evidence>
<reference evidence="1 2" key="1">
    <citation type="journal article" date="2016" name="Nat. Commun.">
        <title>Thousands of microbial genomes shed light on interconnected biogeochemical processes in an aquifer system.</title>
        <authorList>
            <person name="Anantharaman K."/>
            <person name="Brown C.T."/>
            <person name="Hug L.A."/>
            <person name="Sharon I."/>
            <person name="Castelle C.J."/>
            <person name="Probst A.J."/>
            <person name="Thomas B.C."/>
            <person name="Singh A."/>
            <person name="Wilkins M.J."/>
            <person name="Karaoz U."/>
            <person name="Brodie E.L."/>
            <person name="Williams K.H."/>
            <person name="Hubbard S.S."/>
            <person name="Banfield J.F."/>
        </authorList>
    </citation>
    <scope>NUCLEOTIDE SEQUENCE [LARGE SCALE GENOMIC DNA]</scope>
</reference>
<accession>A0A1F6D0L5</accession>
<organism evidence="1 2">
    <name type="scientific">Candidatus Kaiserbacteria bacterium RIFCSPHIGHO2_02_FULL_49_11</name>
    <dbReference type="NCBI Taxonomy" id="1798489"/>
    <lineage>
        <taxon>Bacteria</taxon>
        <taxon>Candidatus Kaiseribacteriota</taxon>
    </lineage>
</organism>
<gene>
    <name evidence="1" type="ORF">A3D62_02500</name>
</gene>
<dbReference type="EMBL" id="MFLC01000027">
    <property type="protein sequence ID" value="OGG54925.1"/>
    <property type="molecule type" value="Genomic_DNA"/>
</dbReference>
<dbReference type="AlphaFoldDB" id="A0A1F6D0L5"/>
<comment type="caution">
    <text evidence="1">The sequence shown here is derived from an EMBL/GenBank/DDBJ whole genome shotgun (WGS) entry which is preliminary data.</text>
</comment>